<reference evidence="6 7" key="1">
    <citation type="submission" date="2017-09" db="EMBL/GenBank/DDBJ databases">
        <authorList>
            <person name="Lee N."/>
            <person name="Cho B.-K."/>
        </authorList>
    </citation>
    <scope>NUCLEOTIDE SEQUENCE [LARGE SCALE GENOMIC DNA]</scope>
    <source>
        <strain evidence="6 7">ATCC 13879</strain>
    </source>
</reference>
<dbReference type="PROSITE" id="PS51078">
    <property type="entry name" value="ICLR_ED"/>
    <property type="match status" value="1"/>
</dbReference>
<dbReference type="SUPFAM" id="SSF46785">
    <property type="entry name" value="Winged helix' DNA-binding domain"/>
    <property type="match status" value="1"/>
</dbReference>
<dbReference type="Pfam" id="PF09339">
    <property type="entry name" value="HTH_IclR"/>
    <property type="match status" value="1"/>
</dbReference>
<proteinExistence type="predicted"/>
<dbReference type="InterPro" id="IPR029016">
    <property type="entry name" value="GAF-like_dom_sf"/>
</dbReference>
<dbReference type="InterPro" id="IPR036390">
    <property type="entry name" value="WH_DNA-bd_sf"/>
</dbReference>
<dbReference type="PANTHER" id="PTHR30136">
    <property type="entry name" value="HELIX-TURN-HELIX TRANSCRIPTIONAL REGULATOR, ICLR FAMILY"/>
    <property type="match status" value="1"/>
</dbReference>
<evidence type="ECO:0000256" key="1">
    <source>
        <dbReference type="ARBA" id="ARBA00023015"/>
    </source>
</evidence>
<dbReference type="InterPro" id="IPR014757">
    <property type="entry name" value="Tscrpt_reg_IclR_C"/>
</dbReference>
<dbReference type="EMBL" id="CP023697">
    <property type="protein sequence ID" value="QEV06566.1"/>
    <property type="molecule type" value="Genomic_DNA"/>
</dbReference>
<keyword evidence="2" id="KW-0238">DNA-binding</keyword>
<accession>A0ABX6AUX6</accession>
<evidence type="ECO:0000256" key="3">
    <source>
        <dbReference type="ARBA" id="ARBA00023163"/>
    </source>
</evidence>
<gene>
    <name evidence="6" type="ORF">CP972_13615</name>
</gene>
<keyword evidence="3" id="KW-0804">Transcription</keyword>
<organism evidence="6 7">
    <name type="scientific">Streptomyces prasinus</name>
    <dbReference type="NCBI Taxonomy" id="67345"/>
    <lineage>
        <taxon>Bacteria</taxon>
        <taxon>Bacillati</taxon>
        <taxon>Actinomycetota</taxon>
        <taxon>Actinomycetes</taxon>
        <taxon>Kitasatosporales</taxon>
        <taxon>Streptomycetaceae</taxon>
        <taxon>Streptomyces</taxon>
    </lineage>
</organism>
<evidence type="ECO:0000259" key="4">
    <source>
        <dbReference type="PROSITE" id="PS51077"/>
    </source>
</evidence>
<keyword evidence="1" id="KW-0805">Transcription regulation</keyword>
<evidence type="ECO:0000313" key="6">
    <source>
        <dbReference type="EMBL" id="QEV06566.1"/>
    </source>
</evidence>
<dbReference type="SUPFAM" id="SSF55781">
    <property type="entry name" value="GAF domain-like"/>
    <property type="match status" value="1"/>
</dbReference>
<keyword evidence="7" id="KW-1185">Reference proteome</keyword>
<dbReference type="InterPro" id="IPR036388">
    <property type="entry name" value="WH-like_DNA-bd_sf"/>
</dbReference>
<dbReference type="Gene3D" id="1.10.10.10">
    <property type="entry name" value="Winged helix-like DNA-binding domain superfamily/Winged helix DNA-binding domain"/>
    <property type="match status" value="1"/>
</dbReference>
<dbReference type="PROSITE" id="PS51077">
    <property type="entry name" value="HTH_ICLR"/>
    <property type="match status" value="1"/>
</dbReference>
<feature type="domain" description="IclR-ED" evidence="5">
    <location>
        <begin position="65"/>
        <end position="261"/>
    </location>
</feature>
<evidence type="ECO:0000256" key="2">
    <source>
        <dbReference type="ARBA" id="ARBA00023125"/>
    </source>
</evidence>
<sequence>MWEYRGVNTLQTVDRALRLLALAQQEPVVTLARAADELGVGTSVAHRLLATLEAHGFMRRSLDGPGYRLGPAMTGARPAHADTDFTHLVQDDLLELQAATGETVEFAVLEGQAVRYIYGIASQHHMRIEARAGTILPAHTAACGRALLATLTTDQLRRIYPNEPLPHAAKTTTPTRTALEAELENVRQRGYARNIEETQPGIAALAQTLPTPQGYPPIAITISGPQARLCFTRDDPGTPSEAALTQALRQATQKMQAKLTSKLQH</sequence>
<dbReference type="Gene3D" id="3.30.450.40">
    <property type="match status" value="1"/>
</dbReference>
<dbReference type="Pfam" id="PF01614">
    <property type="entry name" value="IclR_C"/>
    <property type="match status" value="1"/>
</dbReference>
<dbReference type="Proteomes" id="UP000326041">
    <property type="component" value="Chromosome"/>
</dbReference>
<feature type="domain" description="HTH iclR-type" evidence="4">
    <location>
        <begin position="10"/>
        <end position="71"/>
    </location>
</feature>
<dbReference type="InterPro" id="IPR050707">
    <property type="entry name" value="HTH_MetabolicPath_Reg"/>
</dbReference>
<evidence type="ECO:0000313" key="7">
    <source>
        <dbReference type="Proteomes" id="UP000326041"/>
    </source>
</evidence>
<evidence type="ECO:0000259" key="5">
    <source>
        <dbReference type="PROSITE" id="PS51078"/>
    </source>
</evidence>
<dbReference type="InterPro" id="IPR005471">
    <property type="entry name" value="Tscrpt_reg_IclR_N"/>
</dbReference>
<name>A0ABX6AUX6_9ACTN</name>
<dbReference type="PANTHER" id="PTHR30136:SF24">
    <property type="entry name" value="HTH-TYPE TRANSCRIPTIONAL REPRESSOR ALLR"/>
    <property type="match status" value="1"/>
</dbReference>
<protein>
    <submittedName>
        <fullName evidence="6">IclR family transcriptional regulator</fullName>
    </submittedName>
</protein>